<dbReference type="GO" id="GO:0003735">
    <property type="term" value="F:structural constituent of ribosome"/>
    <property type="evidence" value="ECO:0007669"/>
    <property type="project" value="InterPro"/>
</dbReference>
<dbReference type="InterPro" id="IPR014717">
    <property type="entry name" value="Transl_elong_EF1B/ribsomal_bS6"/>
</dbReference>
<keyword evidence="3" id="KW-1185">Reference proteome</keyword>
<evidence type="ECO:0000313" key="3">
    <source>
        <dbReference type="Proteomes" id="UP001165065"/>
    </source>
</evidence>
<evidence type="ECO:0008006" key="4">
    <source>
        <dbReference type="Google" id="ProtNLM"/>
    </source>
</evidence>
<dbReference type="OrthoDB" id="10259681at2759"/>
<comment type="similarity">
    <text evidence="1">Belongs to the bacterial ribosomal protein bS6 family.</text>
</comment>
<protein>
    <recommendedName>
        <fullName evidence="4">Ribosomal protein S6</fullName>
    </recommendedName>
</protein>
<gene>
    <name evidence="2" type="ORF">TrCOL_g11379</name>
</gene>
<dbReference type="Pfam" id="PF01250">
    <property type="entry name" value="Ribosomal_S6"/>
    <property type="match status" value="1"/>
</dbReference>
<dbReference type="AlphaFoldDB" id="A0A9W7LG37"/>
<reference evidence="3" key="1">
    <citation type="journal article" date="2023" name="Commun. Biol.">
        <title>Genome analysis of Parmales, the sister group of diatoms, reveals the evolutionary specialization of diatoms from phago-mixotrophs to photoautotrophs.</title>
        <authorList>
            <person name="Ban H."/>
            <person name="Sato S."/>
            <person name="Yoshikawa S."/>
            <person name="Yamada K."/>
            <person name="Nakamura Y."/>
            <person name="Ichinomiya M."/>
            <person name="Sato N."/>
            <person name="Blanc-Mathieu R."/>
            <person name="Endo H."/>
            <person name="Kuwata A."/>
            <person name="Ogata H."/>
        </authorList>
    </citation>
    <scope>NUCLEOTIDE SEQUENCE [LARGE SCALE GENOMIC DNA]</scope>
</reference>
<proteinExistence type="inferred from homology"/>
<evidence type="ECO:0000313" key="2">
    <source>
        <dbReference type="EMBL" id="GMI48808.1"/>
    </source>
</evidence>
<dbReference type="GO" id="GO:0019843">
    <property type="term" value="F:rRNA binding"/>
    <property type="evidence" value="ECO:0007669"/>
    <property type="project" value="InterPro"/>
</dbReference>
<dbReference type="GO" id="GO:0005840">
    <property type="term" value="C:ribosome"/>
    <property type="evidence" value="ECO:0007669"/>
    <property type="project" value="InterPro"/>
</dbReference>
<accession>A0A9W7LG37</accession>
<name>A0A9W7LG37_9STRA</name>
<dbReference type="EMBL" id="BRYA01000437">
    <property type="protein sequence ID" value="GMI48808.1"/>
    <property type="molecule type" value="Genomic_DNA"/>
</dbReference>
<sequence>MTVKSPTPSSTLAPFIRTLAKTIVGDGGVVRTVENLGVRRLPMRTKARFADREGNRYFDDARLVNIRFDTNPATLLELQRIVKLEEVVIKQTVTKEKDKSRLGNVKKMKQNMFYDHHKHGQH</sequence>
<dbReference type="InterPro" id="IPR000529">
    <property type="entry name" value="Ribosomal_bS6"/>
</dbReference>
<dbReference type="Gene3D" id="3.30.70.60">
    <property type="match status" value="1"/>
</dbReference>
<dbReference type="Proteomes" id="UP001165065">
    <property type="component" value="Unassembled WGS sequence"/>
</dbReference>
<dbReference type="GO" id="GO:0006412">
    <property type="term" value="P:translation"/>
    <property type="evidence" value="ECO:0007669"/>
    <property type="project" value="InterPro"/>
</dbReference>
<organism evidence="2 3">
    <name type="scientific">Triparma columacea</name>
    <dbReference type="NCBI Taxonomy" id="722753"/>
    <lineage>
        <taxon>Eukaryota</taxon>
        <taxon>Sar</taxon>
        <taxon>Stramenopiles</taxon>
        <taxon>Ochrophyta</taxon>
        <taxon>Bolidophyceae</taxon>
        <taxon>Parmales</taxon>
        <taxon>Triparmaceae</taxon>
        <taxon>Triparma</taxon>
    </lineage>
</organism>
<comment type="caution">
    <text evidence="2">The sequence shown here is derived from an EMBL/GenBank/DDBJ whole genome shotgun (WGS) entry which is preliminary data.</text>
</comment>
<dbReference type="SUPFAM" id="SSF54995">
    <property type="entry name" value="Ribosomal protein S6"/>
    <property type="match status" value="1"/>
</dbReference>
<dbReference type="InterPro" id="IPR035980">
    <property type="entry name" value="Ribosomal_bS6_sf"/>
</dbReference>
<evidence type="ECO:0000256" key="1">
    <source>
        <dbReference type="ARBA" id="ARBA00009512"/>
    </source>
</evidence>